<feature type="non-terminal residue" evidence="1">
    <location>
        <position position="115"/>
    </location>
</feature>
<protein>
    <submittedName>
        <fullName evidence="1">Uncharacterized protein</fullName>
    </submittedName>
</protein>
<comment type="caution">
    <text evidence="1">The sequence shown here is derived from an EMBL/GenBank/DDBJ whole genome shotgun (WGS) entry which is preliminary data.</text>
</comment>
<dbReference type="Proteomes" id="UP000609726">
    <property type="component" value="Unassembled WGS sequence"/>
</dbReference>
<dbReference type="RefSeq" id="WP_166882705.1">
    <property type="nucleotide sequence ID" value="NZ_WHJH01000232.1"/>
</dbReference>
<organism evidence="1 2">
    <name type="scientific">Massilia mucilaginosa</name>
    <dbReference type="NCBI Taxonomy" id="2609282"/>
    <lineage>
        <taxon>Bacteria</taxon>
        <taxon>Pseudomonadati</taxon>
        <taxon>Pseudomonadota</taxon>
        <taxon>Betaproteobacteria</taxon>
        <taxon>Burkholderiales</taxon>
        <taxon>Oxalobacteraceae</taxon>
        <taxon>Telluria group</taxon>
        <taxon>Massilia</taxon>
    </lineage>
</organism>
<dbReference type="EMBL" id="WHJH01000232">
    <property type="protein sequence ID" value="NHZ94048.1"/>
    <property type="molecule type" value="Genomic_DNA"/>
</dbReference>
<gene>
    <name evidence="1" type="ORF">F2P45_34465</name>
</gene>
<reference evidence="1 2" key="1">
    <citation type="submission" date="2019-10" db="EMBL/GenBank/DDBJ databases">
        <title>Taxonomy of Antarctic Massilia spp.: description of Massilia rubra sp. nov., Massilia aquatica sp. nov., Massilia mucilaginosa sp. nov., Massilia frigida sp. nov. isolated from streams, lakes and regoliths.</title>
        <authorList>
            <person name="Holochova P."/>
            <person name="Sedlacek I."/>
            <person name="Kralova S."/>
            <person name="Maslanova I."/>
            <person name="Busse H.-J."/>
            <person name="Stankova E."/>
            <person name="Vrbovska V."/>
            <person name="Kovarovic V."/>
            <person name="Bartak M."/>
            <person name="Svec P."/>
            <person name="Pantucek R."/>
        </authorList>
    </citation>
    <scope>NUCLEOTIDE SEQUENCE [LARGE SCALE GENOMIC DNA]</scope>
    <source>
        <strain evidence="1 2">CCM 8733</strain>
    </source>
</reference>
<proteinExistence type="predicted"/>
<evidence type="ECO:0000313" key="2">
    <source>
        <dbReference type="Proteomes" id="UP000609726"/>
    </source>
</evidence>
<name>A0ABX0P4R2_9BURK</name>
<accession>A0ABX0P4R2</accession>
<keyword evidence="2" id="KW-1185">Reference proteome</keyword>
<evidence type="ECO:0000313" key="1">
    <source>
        <dbReference type="EMBL" id="NHZ94048.1"/>
    </source>
</evidence>
<sequence>MSMSVSSETVSFGTVEQDDGTKQAAFGRAPDMFECRLAGKVQPGMHSIYAQLDGVIDAAGKMTCRHVRTRNVSRADYALAEGVLTIGTTRFDLGTLKNETLTMFPGERFFYSGST</sequence>